<keyword evidence="1" id="KW-1133">Transmembrane helix</keyword>
<keyword evidence="1" id="KW-0812">Transmembrane</keyword>
<dbReference type="SUPFAM" id="SSF52540">
    <property type="entry name" value="P-loop containing nucleoside triphosphate hydrolases"/>
    <property type="match status" value="1"/>
</dbReference>
<gene>
    <name evidence="2" type="ORF">SO694_00159011</name>
</gene>
<evidence type="ECO:0000256" key="1">
    <source>
        <dbReference type="SAM" id="Phobius"/>
    </source>
</evidence>
<keyword evidence="1" id="KW-0472">Membrane</keyword>
<dbReference type="InterPro" id="IPR026082">
    <property type="entry name" value="ABCA"/>
</dbReference>
<name>A0ABR1G1D1_AURAN</name>
<dbReference type="EMBL" id="JBBJCI010000143">
    <property type="protein sequence ID" value="KAK7242434.1"/>
    <property type="molecule type" value="Genomic_DNA"/>
</dbReference>
<dbReference type="PANTHER" id="PTHR19229">
    <property type="entry name" value="ATP-BINDING CASSETTE TRANSPORTER SUBFAMILY A ABCA"/>
    <property type="match status" value="1"/>
</dbReference>
<proteinExistence type="predicted"/>
<dbReference type="Gene3D" id="3.40.50.300">
    <property type="entry name" value="P-loop containing nucleotide triphosphate hydrolases"/>
    <property type="match status" value="1"/>
</dbReference>
<keyword evidence="3" id="KW-1185">Reference proteome</keyword>
<evidence type="ECO:0000313" key="3">
    <source>
        <dbReference type="Proteomes" id="UP001363151"/>
    </source>
</evidence>
<accession>A0ABR1G1D1</accession>
<evidence type="ECO:0000313" key="2">
    <source>
        <dbReference type="EMBL" id="KAK7242434.1"/>
    </source>
</evidence>
<comment type="caution">
    <text evidence="2">The sequence shown here is derived from an EMBL/GenBank/DDBJ whole genome shotgun (WGS) entry which is preliminary data.</text>
</comment>
<organism evidence="2 3">
    <name type="scientific">Aureococcus anophagefferens</name>
    <name type="common">Harmful bloom alga</name>
    <dbReference type="NCBI Taxonomy" id="44056"/>
    <lineage>
        <taxon>Eukaryota</taxon>
        <taxon>Sar</taxon>
        <taxon>Stramenopiles</taxon>
        <taxon>Ochrophyta</taxon>
        <taxon>Pelagophyceae</taxon>
        <taxon>Pelagomonadales</taxon>
        <taxon>Pelagomonadaceae</taxon>
        <taxon>Aureococcus</taxon>
    </lineage>
</organism>
<dbReference type="Proteomes" id="UP001363151">
    <property type="component" value="Unassembled WGS sequence"/>
</dbReference>
<dbReference type="InterPro" id="IPR027417">
    <property type="entry name" value="P-loop_NTPase"/>
</dbReference>
<sequence>MRRKLSTAVALCGGSKFALLDEPTAGMDALARRELWDQLAATKKGRTLLLTTHYMDEADVLGDRIGIMTHGALKCVGTSAFLKKHYGAGYARRRLRPRAGGDAASLARFDALLASHLPGASRVPTLARRKVAEPTFEATLPFGSEKKFGAFFGALGEARRPRRHDLRADDHVAGGGLPQAPSVAVQIAGLAKKRLTASHEPIKTLALLLLPIGAVLAGFLMAKYKVVSKQDASTTSGAGLQIVQILGPQLTTLVVYTVIRQFDDGFSMEKIQASQYWLITVFSPQGTAFMALDLAGRDVAAEAAAVADDPAPAKGGPHTLVVKRLRMSNTLWDRLTCADHLKLFARIRGVPGGEAGRLTEAALDELELRRRADEASRCA</sequence>
<dbReference type="PANTHER" id="PTHR19229:SF250">
    <property type="entry name" value="ABC TRANSPORTER DOMAIN-CONTAINING PROTEIN-RELATED"/>
    <property type="match status" value="1"/>
</dbReference>
<feature type="transmembrane region" description="Helical" evidence="1">
    <location>
        <begin position="204"/>
        <end position="222"/>
    </location>
</feature>
<reference evidence="2 3" key="1">
    <citation type="submission" date="2024-03" db="EMBL/GenBank/DDBJ databases">
        <title>Aureococcus anophagefferens CCMP1851 and Kratosvirus quantuckense: Draft genome of a second virus-susceptible host strain in the model system.</title>
        <authorList>
            <person name="Chase E."/>
            <person name="Truchon A.R."/>
            <person name="Schepens W."/>
            <person name="Wilhelm S.W."/>
        </authorList>
    </citation>
    <scope>NUCLEOTIDE SEQUENCE [LARGE SCALE GENOMIC DNA]</scope>
    <source>
        <strain evidence="2 3">CCMP1851</strain>
    </source>
</reference>
<protein>
    <submittedName>
        <fullName evidence="2">ABC transporter</fullName>
    </submittedName>
</protein>